<gene>
    <name evidence="1" type="ORF">IEC33019_5066</name>
</gene>
<evidence type="ECO:0000313" key="1">
    <source>
        <dbReference type="EMBL" id="ANY90547.1"/>
    </source>
</evidence>
<accession>A0A1B2FEE0</accession>
<dbReference type="InterPro" id="IPR009216">
    <property type="entry name" value="Virulence_factor_SrfB"/>
</dbReference>
<dbReference type="RefSeq" id="WP_070090844.1">
    <property type="nucleotide sequence ID" value="NZ_CP016634.1"/>
</dbReference>
<dbReference type="SUPFAM" id="SSF53067">
    <property type="entry name" value="Actin-like ATPase domain"/>
    <property type="match status" value="1"/>
</dbReference>
<sequence length="1026" mass="115270">MLPEITQFEETVTLVSDTGIQFMDFALRLGPDGEQAGKFVQLNNGMVPTRLLWSKEYKDFYEPEPDKVVQVEFDTTEDNHFRVPMEESLKLFNGTWLPIPFLRFMPPYRFDEGPNNWARMRLVKLAEPDVDGNTHRLTLAFDSRIMPTINGAAYLAPNEEDVRAGVAFKLACSAREYGWFLTHGWIREWLAELYGEARADWTRERLDRDLQGNRHLAHYLNVLSLLRRPTPAEQSTEKPKVEIPEIKVIANETQGVVKPIPVDLVLDVGNSRTCGIIIEDHGQSGSGMKHNYVLELRDLSEPEKVYNQAFESRVEFTQAYFGKDHYSVKSGRHNAFQWATIARVGGEAGRLASRRRGTEGSTGLSSPKRYLWDEKAYGHGWRFNTSYVKTDKEPLATAAPFAHLINDLGQALYLPPKNDMPVFTPRYSRSNLMTFMLAEVVTQALSQINSPAQRSRQGHARVPRQLNSITLTVPPGMPQAERSILSNRLYEAVGLVWKSLGWHAGESNPFKDKSVVPRTPLPSIRVEWDEASCGQLVYLYNEVSENFAGHPEEFFATLARPDRQETEQITLATIDIGGGTTDLVITDYRLDRGNNGGTGANVHIIPSQRFRDGFKVAGDDILLDVIQEFILPSFRKALHNAGVQAPDELMSRLCGNGDATAQERILRQQLNLQVFVPLGLALLKAYEHYDPAQPQETIEQTWQQVLGTDAVNDSVVEFVNAAVRREVGREGTLDLLGTPITFDLEQVHAAFIGGQINITRVLVELCEVVAHYPCDMLLLTGRPSRLPGIQAFIRRCLPLPPGRILPLQNYRTGGWYPFHRNGLIDDPKSTASVGAMICLLCSKHSVPNFYFRTAELKPYSIIKHFGQIDNANTIKHGDVLYHDLKSAKGRIELPIVGEGEQRGTPWLEMRGDMHLGYRQLAAERWSASPLYTLRFTPRGSAAFSRALGKGGEAPVLRIRLAVEEPSDLLLEQGLVSDKLVICDLQSNIQDADFDYDRDLELSLNTMPTTSLSDSDYWLDSGNVKGK</sequence>
<dbReference type="Pfam" id="PF07520">
    <property type="entry name" value="SrfB"/>
    <property type="match status" value="1"/>
</dbReference>
<name>A0A1B2FEE0_PSEPU</name>
<proteinExistence type="predicted"/>
<organism evidence="1">
    <name type="scientific">Pseudomonas putida</name>
    <name type="common">Arthrobacter siderocapsulatus</name>
    <dbReference type="NCBI Taxonomy" id="303"/>
    <lineage>
        <taxon>Bacteria</taxon>
        <taxon>Pseudomonadati</taxon>
        <taxon>Pseudomonadota</taxon>
        <taxon>Gammaproteobacteria</taxon>
        <taxon>Pseudomonadales</taxon>
        <taxon>Pseudomonadaceae</taxon>
        <taxon>Pseudomonas</taxon>
    </lineage>
</organism>
<dbReference type="PIRSF" id="PIRSF034585">
    <property type="entry name" value="SrfB"/>
    <property type="match status" value="1"/>
</dbReference>
<reference evidence="1" key="1">
    <citation type="submission" date="2016-07" db="EMBL/GenBank/DDBJ databases">
        <title>New class B carbapenemase carried by novel plasmid in Pseudomonas putida enviromental strain in eastern Amazonia.</title>
        <authorList>
            <person name="Souza C.O."/>
            <person name="Lima K.V."/>
            <person name="Brasiliense D.M."/>
            <person name="Perez-Chaparro P.J."/>
            <person name="Mamizuka E.M."/>
            <person name="Lima M.O."/>
            <person name="Lima L.N."/>
            <person name="McCulloch J.A."/>
        </authorList>
    </citation>
    <scope>NUCLEOTIDE SEQUENCE [LARGE SCALE GENOMIC DNA]</scope>
    <source>
        <strain evidence="1">IEC33019</strain>
    </source>
</reference>
<dbReference type="AlphaFoldDB" id="A0A1B2FEE0"/>
<dbReference type="EMBL" id="CP016634">
    <property type="protein sequence ID" value="ANY90547.1"/>
    <property type="molecule type" value="Genomic_DNA"/>
</dbReference>
<dbReference type="InterPro" id="IPR043129">
    <property type="entry name" value="ATPase_NBD"/>
</dbReference>
<protein>
    <submittedName>
        <fullName evidence="1">Virulence factor SrfB</fullName>
    </submittedName>
</protein>